<dbReference type="InterPro" id="IPR036162">
    <property type="entry name" value="Resolvase-like_N_sf"/>
</dbReference>
<dbReference type="RefSeq" id="WP_005213121.1">
    <property type="nucleotide sequence ID" value="NZ_KB291640.1"/>
</dbReference>
<dbReference type="PROSITE" id="PS51736">
    <property type="entry name" value="RECOMBINASES_3"/>
    <property type="match status" value="1"/>
</dbReference>
<keyword evidence="5" id="KW-1185">Reference proteome</keyword>
<evidence type="ECO:0000313" key="4">
    <source>
        <dbReference type="EMBL" id="EKY27015.1"/>
    </source>
</evidence>
<dbReference type="InterPro" id="IPR050639">
    <property type="entry name" value="SSR_resolvase"/>
</dbReference>
<evidence type="ECO:0000313" key="5">
    <source>
        <dbReference type="Proteomes" id="UP000010420"/>
    </source>
</evidence>
<dbReference type="OrthoDB" id="9797501at2"/>
<dbReference type="eggNOG" id="COG1961">
    <property type="taxonomic scope" value="Bacteria"/>
</dbReference>
<dbReference type="CDD" id="cd03768">
    <property type="entry name" value="SR_ResInv"/>
    <property type="match status" value="1"/>
</dbReference>
<dbReference type="PANTHER" id="PTHR30461">
    <property type="entry name" value="DNA-INVERTASE FROM LAMBDOID PROPHAGE"/>
    <property type="match status" value="1"/>
</dbReference>
<feature type="domain" description="Resolvase/invertase-type recombinase catalytic" evidence="3">
    <location>
        <begin position="1"/>
        <end position="154"/>
    </location>
</feature>
<dbReference type="Proteomes" id="UP000010420">
    <property type="component" value="Unassembled WGS sequence"/>
</dbReference>
<dbReference type="InterPro" id="IPR006119">
    <property type="entry name" value="Resolv_N"/>
</dbReference>
<sequence>MIFGYTRISTKKDTQTTERQVLTLNQYSITNGFNFDEIIEERVSGTVKAENRVEYSKLKDKLRKDDILVITDLDRLGRNADDVIMELKQLKLQGVRVVALDMPYMSDWNKANDSSIYDMIIDIVITIKAHMAQQEREKTITRINQGLDVARAKGKKLGRPEKELPKDFKKYYDKMINKEINKVEMAKLLGVSRKHLYTMIEKYNNENNLSSCL</sequence>
<evidence type="ECO:0000256" key="2">
    <source>
        <dbReference type="ARBA" id="ARBA00023172"/>
    </source>
</evidence>
<dbReference type="GO" id="GO:0000150">
    <property type="term" value="F:DNA strand exchange activity"/>
    <property type="evidence" value="ECO:0007669"/>
    <property type="project" value="InterPro"/>
</dbReference>
<evidence type="ECO:0000259" key="3">
    <source>
        <dbReference type="PROSITE" id="PS51736"/>
    </source>
</evidence>
<dbReference type="Pfam" id="PF00239">
    <property type="entry name" value="Resolvase"/>
    <property type="match status" value="1"/>
</dbReference>
<protein>
    <submittedName>
        <fullName evidence="4">Resolvase protein</fullName>
    </submittedName>
</protein>
<dbReference type="SMART" id="SM00857">
    <property type="entry name" value="Resolvase"/>
    <property type="match status" value="1"/>
</dbReference>
<dbReference type="PANTHER" id="PTHR30461:SF2">
    <property type="entry name" value="SERINE RECOMBINASE PINE-RELATED"/>
    <property type="match status" value="1"/>
</dbReference>
<dbReference type="AlphaFoldDB" id="L1QH51"/>
<gene>
    <name evidence="4" type="ORF">HMPREF0216_01618</name>
</gene>
<dbReference type="PATRIC" id="fig|545697.3.peg.1593"/>
<comment type="caution">
    <text evidence="4">The sequence shown here is derived from an EMBL/GenBank/DDBJ whole genome shotgun (WGS) entry which is preliminary data.</text>
</comment>
<dbReference type="Gene3D" id="3.40.50.1390">
    <property type="entry name" value="Resolvase, N-terminal catalytic domain"/>
    <property type="match status" value="1"/>
</dbReference>
<organism evidence="4 5">
    <name type="scientific">Clostridium celatum DSM 1785</name>
    <dbReference type="NCBI Taxonomy" id="545697"/>
    <lineage>
        <taxon>Bacteria</taxon>
        <taxon>Bacillati</taxon>
        <taxon>Bacillota</taxon>
        <taxon>Clostridia</taxon>
        <taxon>Eubacteriales</taxon>
        <taxon>Clostridiaceae</taxon>
        <taxon>Clostridium</taxon>
    </lineage>
</organism>
<evidence type="ECO:0000256" key="1">
    <source>
        <dbReference type="ARBA" id="ARBA00023125"/>
    </source>
</evidence>
<dbReference type="SUPFAM" id="SSF53041">
    <property type="entry name" value="Resolvase-like"/>
    <property type="match status" value="1"/>
</dbReference>
<accession>L1QH51</accession>
<dbReference type="HOGENOM" id="CLU_010686_8_2_9"/>
<dbReference type="GO" id="GO:0003677">
    <property type="term" value="F:DNA binding"/>
    <property type="evidence" value="ECO:0007669"/>
    <property type="project" value="UniProtKB-KW"/>
</dbReference>
<dbReference type="EMBL" id="AMEZ01000048">
    <property type="protein sequence ID" value="EKY27015.1"/>
    <property type="molecule type" value="Genomic_DNA"/>
</dbReference>
<proteinExistence type="predicted"/>
<keyword evidence="2" id="KW-0233">DNA recombination</keyword>
<keyword evidence="1" id="KW-0238">DNA-binding</keyword>
<reference evidence="4 5" key="1">
    <citation type="submission" date="2012-05" db="EMBL/GenBank/DDBJ databases">
        <authorList>
            <person name="Weinstock G."/>
            <person name="Sodergren E."/>
            <person name="Lobos E.A."/>
            <person name="Fulton L."/>
            <person name="Fulton R."/>
            <person name="Courtney L."/>
            <person name="Fronick C."/>
            <person name="O'Laughlin M."/>
            <person name="Godfrey J."/>
            <person name="Wilson R.M."/>
            <person name="Miner T."/>
            <person name="Farmer C."/>
            <person name="Delehaunty K."/>
            <person name="Cordes M."/>
            <person name="Minx P."/>
            <person name="Tomlinson C."/>
            <person name="Chen J."/>
            <person name="Wollam A."/>
            <person name="Pepin K.H."/>
            <person name="Bhonagiri V."/>
            <person name="Zhang X."/>
            <person name="Suruliraj S."/>
            <person name="Warren W."/>
            <person name="Mitreva M."/>
            <person name="Mardis E.R."/>
            <person name="Wilson R.K."/>
        </authorList>
    </citation>
    <scope>NUCLEOTIDE SEQUENCE [LARGE SCALE GENOMIC DNA]</scope>
    <source>
        <strain evidence="4 5">DSM 1785</strain>
    </source>
</reference>
<name>L1QH51_9CLOT</name>